<dbReference type="AlphaFoldDB" id="A0A0A9CMB3"/>
<evidence type="ECO:0000313" key="1">
    <source>
        <dbReference type="EMBL" id="JAD72622.1"/>
    </source>
</evidence>
<name>A0A0A9CMB3_ARUDO</name>
<reference evidence="1" key="2">
    <citation type="journal article" date="2015" name="Data Brief">
        <title>Shoot transcriptome of the giant reed, Arundo donax.</title>
        <authorList>
            <person name="Barrero R.A."/>
            <person name="Guerrero F.D."/>
            <person name="Moolhuijzen P."/>
            <person name="Goolsby J.A."/>
            <person name="Tidwell J."/>
            <person name="Bellgard S.E."/>
            <person name="Bellgard M.I."/>
        </authorList>
    </citation>
    <scope>NUCLEOTIDE SEQUENCE</scope>
    <source>
        <tissue evidence="1">Shoot tissue taken approximately 20 cm above the soil surface</tissue>
    </source>
</reference>
<sequence length="29" mass="3355">MEFGTCSSPDFMWKVHTTAPVYEFTLDTL</sequence>
<proteinExistence type="predicted"/>
<protein>
    <submittedName>
        <fullName evidence="1">Uncharacterized protein</fullName>
    </submittedName>
</protein>
<organism evidence="1">
    <name type="scientific">Arundo donax</name>
    <name type="common">Giant reed</name>
    <name type="synonym">Donax arundinaceus</name>
    <dbReference type="NCBI Taxonomy" id="35708"/>
    <lineage>
        <taxon>Eukaryota</taxon>
        <taxon>Viridiplantae</taxon>
        <taxon>Streptophyta</taxon>
        <taxon>Embryophyta</taxon>
        <taxon>Tracheophyta</taxon>
        <taxon>Spermatophyta</taxon>
        <taxon>Magnoliopsida</taxon>
        <taxon>Liliopsida</taxon>
        <taxon>Poales</taxon>
        <taxon>Poaceae</taxon>
        <taxon>PACMAD clade</taxon>
        <taxon>Arundinoideae</taxon>
        <taxon>Arundineae</taxon>
        <taxon>Arundo</taxon>
    </lineage>
</organism>
<accession>A0A0A9CMB3</accession>
<dbReference type="EMBL" id="GBRH01225273">
    <property type="protein sequence ID" value="JAD72622.1"/>
    <property type="molecule type" value="Transcribed_RNA"/>
</dbReference>
<reference evidence="1" key="1">
    <citation type="submission" date="2014-09" db="EMBL/GenBank/DDBJ databases">
        <authorList>
            <person name="Magalhaes I.L.F."/>
            <person name="Oliveira U."/>
            <person name="Santos F.R."/>
            <person name="Vidigal T.H.D.A."/>
            <person name="Brescovit A.D."/>
            <person name="Santos A.J."/>
        </authorList>
    </citation>
    <scope>NUCLEOTIDE SEQUENCE</scope>
    <source>
        <tissue evidence="1">Shoot tissue taken approximately 20 cm above the soil surface</tissue>
    </source>
</reference>